<protein>
    <submittedName>
        <fullName evidence="1">N-acetyltransferase</fullName>
    </submittedName>
</protein>
<dbReference type="SUPFAM" id="SSF55729">
    <property type="entry name" value="Acyl-CoA N-acyltransferases (Nat)"/>
    <property type="match status" value="1"/>
</dbReference>
<dbReference type="EMBL" id="PUJX01000018">
    <property type="protein sequence ID" value="TDB48157.1"/>
    <property type="molecule type" value="Genomic_DNA"/>
</dbReference>
<sequence>MDSLRYEKFSYFNHNDAFFDSLKESYIEFPDWLNKKARNNESAYVLYDNAGKIEGFLYLKLESNVSDVDPPLPGNTHLKIGTFKFESKGTLRGQRFIKKVFDTAIVKKVDNIYVTVFEEHDYLIRLFGKYGFYKHGEKHTENGIEFVYVRDLTLTNGDILLDYPLIVNKTKNKYLLSIYPEFHTRLFPDSRLFTESPDIIQDVSHTNSIHKIYICAMKYVLHMKRGDIIVIYRTSDGQGPARYRSVISSICVVEEVRVIDEFLTLESYIDYCSKFSVFSERELIEEYKRRKYPYIVRFTYNMALPKRIIRDRLINEVGLNNDDYWGIMKLTDDQFNNIIKLSEVNESFIVN</sequence>
<dbReference type="RefSeq" id="WP_132346929.1">
    <property type="nucleotide sequence ID" value="NZ_CAWOLF010000018.1"/>
</dbReference>
<keyword evidence="1" id="KW-0808">Transferase</keyword>
<name>A0A4R4J3R1_PHOLU</name>
<evidence type="ECO:0000313" key="2">
    <source>
        <dbReference type="Proteomes" id="UP000295550"/>
    </source>
</evidence>
<dbReference type="Gene3D" id="3.40.630.30">
    <property type="match status" value="1"/>
</dbReference>
<dbReference type="GO" id="GO:0016740">
    <property type="term" value="F:transferase activity"/>
    <property type="evidence" value="ECO:0007669"/>
    <property type="project" value="UniProtKB-KW"/>
</dbReference>
<organism evidence="1 2">
    <name type="scientific">Photorhabdus luminescens subsp. mexicana</name>
    <dbReference type="NCBI Taxonomy" id="2100167"/>
    <lineage>
        <taxon>Bacteria</taxon>
        <taxon>Pseudomonadati</taxon>
        <taxon>Pseudomonadota</taxon>
        <taxon>Gammaproteobacteria</taxon>
        <taxon>Enterobacterales</taxon>
        <taxon>Morganellaceae</taxon>
        <taxon>Photorhabdus</taxon>
    </lineage>
</organism>
<evidence type="ECO:0000313" key="1">
    <source>
        <dbReference type="EMBL" id="TDB48157.1"/>
    </source>
</evidence>
<gene>
    <name evidence="1" type="ORF">C5468_17135</name>
</gene>
<dbReference type="InterPro" id="IPR016181">
    <property type="entry name" value="Acyl_CoA_acyltransferase"/>
</dbReference>
<dbReference type="AlphaFoldDB" id="A0A4R4J3R1"/>
<dbReference type="Proteomes" id="UP000295550">
    <property type="component" value="Unassembled WGS sequence"/>
</dbReference>
<comment type="caution">
    <text evidence="1">The sequence shown here is derived from an EMBL/GenBank/DDBJ whole genome shotgun (WGS) entry which is preliminary data.</text>
</comment>
<accession>A0A4R4J3R1</accession>
<proteinExistence type="predicted"/>
<reference evidence="1 2" key="1">
    <citation type="journal article" date="2019" name="Int. J. Syst. Evol. Microbiol.">
        <title>Photorhabdus khanii subsp. guanajuatensis subsp. nov., isolated from Heterorhabditis atacamensis, and Photorhabdus luminescens subsp. mexicana subsp. nov., isolated from Heterorhabditis mexicana entomopathogenic nematodes.</title>
        <authorList>
            <person name="Machado R.A.R."/>
            <person name="Bruno P."/>
            <person name="Arce C.C.M."/>
            <person name="Liechti N."/>
            <person name="Kohler A."/>
            <person name="Bernal J."/>
            <person name="Bruggmann R."/>
            <person name="Turlings T.C.J."/>
        </authorList>
    </citation>
    <scope>NUCLEOTIDE SEQUENCE [LARGE SCALE GENOMIC DNA]</scope>
    <source>
        <strain evidence="1 2">MEX47-22</strain>
    </source>
</reference>